<proteinExistence type="predicted"/>
<gene>
    <name evidence="1" type="ORF">H2198_002623</name>
</gene>
<organism evidence="1 2">
    <name type="scientific">Neophaeococcomyces mojaviensis</name>
    <dbReference type="NCBI Taxonomy" id="3383035"/>
    <lineage>
        <taxon>Eukaryota</taxon>
        <taxon>Fungi</taxon>
        <taxon>Dikarya</taxon>
        <taxon>Ascomycota</taxon>
        <taxon>Pezizomycotina</taxon>
        <taxon>Eurotiomycetes</taxon>
        <taxon>Chaetothyriomycetidae</taxon>
        <taxon>Chaetothyriales</taxon>
        <taxon>Chaetothyriales incertae sedis</taxon>
        <taxon>Neophaeococcomyces</taxon>
    </lineage>
</organism>
<evidence type="ECO:0000313" key="2">
    <source>
        <dbReference type="Proteomes" id="UP001172386"/>
    </source>
</evidence>
<evidence type="ECO:0000313" key="1">
    <source>
        <dbReference type="EMBL" id="KAJ9660315.1"/>
    </source>
</evidence>
<dbReference type="Proteomes" id="UP001172386">
    <property type="component" value="Unassembled WGS sequence"/>
</dbReference>
<comment type="caution">
    <text evidence="1">The sequence shown here is derived from an EMBL/GenBank/DDBJ whole genome shotgun (WGS) entry which is preliminary data.</text>
</comment>
<reference evidence="1" key="1">
    <citation type="submission" date="2022-10" db="EMBL/GenBank/DDBJ databases">
        <title>Culturing micro-colonial fungi from biological soil crusts in the Mojave desert and describing Neophaeococcomyces mojavensis, and introducing the new genera and species Taxawa tesnikishii.</title>
        <authorList>
            <person name="Kurbessoian T."/>
            <person name="Stajich J.E."/>
        </authorList>
    </citation>
    <scope>NUCLEOTIDE SEQUENCE</scope>
    <source>
        <strain evidence="1">JES_112</strain>
    </source>
</reference>
<name>A0ACC3ADN6_9EURO</name>
<dbReference type="EMBL" id="JAPDRQ010000032">
    <property type="protein sequence ID" value="KAJ9660315.1"/>
    <property type="molecule type" value="Genomic_DNA"/>
</dbReference>
<protein>
    <submittedName>
        <fullName evidence="1">Uncharacterized protein</fullName>
    </submittedName>
</protein>
<accession>A0ACC3ADN6</accession>
<keyword evidence="2" id="KW-1185">Reference proteome</keyword>
<sequence>MSSNNVIWPDATVPNAVKKWVIDFFAIADSKEEDSARKFAGFFHVDGVMVGMTGPLQGREGAANPNTGLNFMLSTDPSTELAIYESRLQAWNTVKSRTHTIQKVYTNKKDASDILILGVLYSTLNNGRSFEMEFAAQALFEDTTSDPVEATHYKVWAVSHWSIRQN</sequence>